<name>A0A850R8B5_PHODD</name>
<evidence type="ECO:0000313" key="3">
    <source>
        <dbReference type="Proteomes" id="UP000533429"/>
    </source>
</evidence>
<dbReference type="GO" id="GO:0006310">
    <property type="term" value="P:DNA recombination"/>
    <property type="evidence" value="ECO:0007669"/>
    <property type="project" value="InterPro"/>
</dbReference>
<comment type="caution">
    <text evidence="2">The sequence shown here is derived from an EMBL/GenBank/DDBJ whole genome shotgun (WGS) entry which is preliminary data.</text>
</comment>
<sequence length="1293" mass="147199">MSFNVTNTIIYPHGEDAANKRIRPIISKIGSDMYHFFSKVGVNKKYCVDEMDLLNTPYNVVCGNADFRCLAYEIADAVTADVDAVLEMSTQNPRVYSTQKAKANNPEAQGHQSASIYLERIHKLVFLFNIQPEQIGESLLGCLVFLAKSILIRLWREELIVLPISTDLKFDGHDIKNFTAFKKNQRLARPPLYDATDEYLISLQKEFEAIFFDFENTREIEGLLIQNQIEKDAIGLTPAHNLIYCSQLYSIKDVHVTSYDSVTKFAVLDKELDRKKPSEALIYKTLSDSVVPMPKIGSRLKSLKAINTILGCHKRDALAGHSRTICHRIRSEIVQLQSLDKFDYNEVIFEQDEETLYQFFVKNYFSTTSKLLEYGLIENSPSFNCWDEYQKNHFRKQVNKGSKTSAQTGWNIIYKYITYVACWCDMFPDSAKKQGISPPHFFKDLDRETFVVRSFGNEDIDTETWPRSLAEFVLAHPEGNSTWVRSALMSVGLNYAFDKVHVGDGAALLFPSEFTQHWHAENNGIRLNSLKESVKHVFQRDEFAVVLQIAYTLEALGRYLQERMLKGDSRELLGFSKLSNNAQDNPYGFIKMSTAMRQTPFGVVELNDDPSSSTGNNIANSFFYAVPISAYKHALRLGESKELQNIRLKETIRNEPAAGFSPIIWIVDESLQYKYVRLDQPCKLISNLYAMNKSSFINIQGKRLIVPLLGALRGFIVALEQGLRHKHIRYLDARYFDKKVDPTELNDIVELLVSTDKTRKREWSTPAHIDVINVLKAEREFLRLRTDVDDLIKYDSTEQQIDVLMRNVSGKAYTENAWAAIWRNFLGICQSVINHSFTESIGSCQFLKMVPLSTQDSMNAQTVENNISADSDFVSRAKVETSADMEKYNFDGEGHRVKALPLMSPHSTRTTFVSHRIGYIPLPILSNTVGHMNLGTTIYYGATQEEDITRYTGEYRSGQMMIVRSASSQQEKQQVPTNYVSQSNVKTSYETNPVQTKILYGFTSIPLVTIDDSGEQIQRKTGLELLDNTPNSMIAYCATHVCVHNMECPPDIISENGGHQRCGICRIKISHIDNLLSISRVIQKLSLEVNAKACTLKQLNQNKINDKELHKAEIQDLKQEIAMQNSELIGWQTMEKTLEETRQNKLRQGNSAMNKFVIPAPKMLSDSIKCEKKKRTYTELFYGHMSNISDVPSLNSPELSKIVSRIERQILTQAMSMSPDAASEIAKHFINESLDPRHIMSPIISMIESNIITREQIYNVLEANLTEMIVPSNNLQQRIIKGLSTYEPEKIAS</sequence>
<gene>
    <name evidence="2" type="ORF">HWA77_23105</name>
</gene>
<evidence type="ECO:0000313" key="2">
    <source>
        <dbReference type="EMBL" id="NVP03101.1"/>
    </source>
</evidence>
<dbReference type="GO" id="GO:0003677">
    <property type="term" value="F:DNA binding"/>
    <property type="evidence" value="ECO:0007669"/>
    <property type="project" value="InterPro"/>
</dbReference>
<dbReference type="GO" id="GO:0015074">
    <property type="term" value="P:DNA integration"/>
    <property type="evidence" value="ECO:0007669"/>
    <property type="project" value="InterPro"/>
</dbReference>
<dbReference type="Gene3D" id="1.10.443.10">
    <property type="entry name" value="Intergrase catalytic core"/>
    <property type="match status" value="1"/>
</dbReference>
<feature type="coiled-coil region" evidence="1">
    <location>
        <begin position="1082"/>
        <end position="1127"/>
    </location>
</feature>
<dbReference type="InterPro" id="IPR013762">
    <property type="entry name" value="Integrase-like_cat_sf"/>
</dbReference>
<dbReference type="Proteomes" id="UP000533429">
    <property type="component" value="Unassembled WGS sequence"/>
</dbReference>
<accession>A0A850R8B5</accession>
<dbReference type="EMBL" id="JABXOR010001487">
    <property type="protein sequence ID" value="NVP03101.1"/>
    <property type="molecule type" value="Genomic_DNA"/>
</dbReference>
<proteinExistence type="predicted"/>
<organism evidence="2 3">
    <name type="scientific">Photobacterium damselae subsp. damselae</name>
    <name type="common">Listonella damsela</name>
    <dbReference type="NCBI Taxonomy" id="85581"/>
    <lineage>
        <taxon>Bacteria</taxon>
        <taxon>Pseudomonadati</taxon>
        <taxon>Pseudomonadota</taxon>
        <taxon>Gammaproteobacteria</taxon>
        <taxon>Vibrionales</taxon>
        <taxon>Vibrionaceae</taxon>
        <taxon>Photobacterium</taxon>
    </lineage>
</organism>
<protein>
    <submittedName>
        <fullName evidence="2">Uncharacterized protein</fullName>
    </submittedName>
</protein>
<evidence type="ECO:0000256" key="1">
    <source>
        <dbReference type="SAM" id="Coils"/>
    </source>
</evidence>
<keyword evidence="1" id="KW-0175">Coiled coil</keyword>
<reference evidence="2 3" key="1">
    <citation type="submission" date="2020-06" db="EMBL/GenBank/DDBJ databases">
        <title>Photobacterium damselae subsp. damselae comparative genomics.</title>
        <authorList>
            <person name="Osorio C.R."/>
        </authorList>
    </citation>
    <scope>NUCLEOTIDE SEQUENCE [LARGE SCALE GENOMIC DNA]</scope>
    <source>
        <strain evidence="2 3">TW250/03</strain>
    </source>
</reference>